<dbReference type="SUPFAM" id="SSF53756">
    <property type="entry name" value="UDP-Glycosyltransferase/glycogen phosphorylase"/>
    <property type="match status" value="1"/>
</dbReference>
<dbReference type="EMBL" id="CP017080">
    <property type="protein sequence ID" value="AOH53480.1"/>
    <property type="molecule type" value="Genomic_DNA"/>
</dbReference>
<sequence length="597" mass="69209">MSCHELVQNRKMKVLLFGFIDMNSMDGSAVFLSSLASTLSLDPDIQIDLLLASPVKRDILIRPLEKCDNIKILNPFVDPFFYATDEEWVKKGVIDFDIAEMLISHYWGENEYDWLFVRSIETVEKIVKYKHIIRKSLVYATGLTHLGQAVHDEKFRSIKNIYNQCAYFLCQTEEMCEFVIDILNLDKEKNKVSLLTPMIPDIESAGGDAKVKQKLVYTGKFDPDWKTIPIITAFKELKREIPKLSLHVAGDKFKWGNGDSTFKEEAKYLLENTEGLEWYGAMTRENAQQLIVNSDIGITWRSREMDSSLELSTKLLEYGMLRKAVIMNPTKMHVKLFGEDYPLYAATEKDFRDSVRLALSDKVIYEFAANRMHQVSRQFMFSEAIKKLQGLLWSRHISDYLDERGDVYYMDEDDFGVLKQHVRTHQVKIMPTDNMNVEDVFSYIFNNIPEDVKKVEKVVKLSGVGQIIQAEKAGCFTFLQIHKSDQSFEQNVQNNLPYLNTIGFKTNSGPKLRPKDIEIPVKERIIVDNNTNEIKVKNKELLNEVKQLKKLNAVQLKQMTKLEKQNLALGRKYDSLSKSKLGKVTFKYWDLRKRLNF</sequence>
<accession>A0A1B3XJU8</accession>
<dbReference type="Gene3D" id="3.40.50.2000">
    <property type="entry name" value="Glycogen Phosphorylase B"/>
    <property type="match status" value="1"/>
</dbReference>
<feature type="coiled-coil region" evidence="1">
    <location>
        <begin position="531"/>
        <end position="565"/>
    </location>
</feature>
<reference evidence="2 3" key="1">
    <citation type="submission" date="2016-08" db="EMBL/GenBank/DDBJ databases">
        <title>Complete genome sequence of Bacillus muralis G25-68, a strain with toxicity to nematodes.</title>
        <authorList>
            <person name="Zheng Z."/>
        </authorList>
    </citation>
    <scope>NUCLEOTIDE SEQUENCE [LARGE SCALE GENOMIC DNA]</scope>
    <source>
        <strain evidence="2 3">G25-68</strain>
    </source>
</reference>
<organism evidence="2 3">
    <name type="scientific">Peribacillus muralis</name>
    <dbReference type="NCBI Taxonomy" id="264697"/>
    <lineage>
        <taxon>Bacteria</taxon>
        <taxon>Bacillati</taxon>
        <taxon>Bacillota</taxon>
        <taxon>Bacilli</taxon>
        <taxon>Bacillales</taxon>
        <taxon>Bacillaceae</taxon>
        <taxon>Peribacillus</taxon>
    </lineage>
</organism>
<protein>
    <recommendedName>
        <fullName evidence="4">Glycosyl transferase family 1 domain-containing protein</fullName>
    </recommendedName>
</protein>
<keyword evidence="1" id="KW-0175">Coiled coil</keyword>
<evidence type="ECO:0000313" key="3">
    <source>
        <dbReference type="Proteomes" id="UP000077926"/>
    </source>
</evidence>
<keyword evidence="3" id="KW-1185">Reference proteome</keyword>
<proteinExistence type="predicted"/>
<name>A0A1B3XJU8_9BACI</name>
<evidence type="ECO:0008006" key="4">
    <source>
        <dbReference type="Google" id="ProtNLM"/>
    </source>
</evidence>
<dbReference type="Proteomes" id="UP000077926">
    <property type="component" value="Chromosome"/>
</dbReference>
<evidence type="ECO:0000256" key="1">
    <source>
        <dbReference type="SAM" id="Coils"/>
    </source>
</evidence>
<dbReference type="STRING" id="264697.ABE28_003880"/>
<evidence type="ECO:0000313" key="2">
    <source>
        <dbReference type="EMBL" id="AOH53480.1"/>
    </source>
</evidence>
<dbReference type="AlphaFoldDB" id="A0A1B3XJU8"/>
<dbReference type="KEGG" id="bmur:ABE28_003880"/>
<gene>
    <name evidence="2" type="ORF">ABE28_003880</name>
</gene>